<evidence type="ECO:0000256" key="12">
    <source>
        <dbReference type="ARBA" id="ARBA00051971"/>
    </source>
</evidence>
<dbReference type="GO" id="GO:0004312">
    <property type="term" value="F:fatty acid synthase activity"/>
    <property type="evidence" value="ECO:0007669"/>
    <property type="project" value="TreeGrafter"/>
</dbReference>
<evidence type="ECO:0000256" key="16">
    <source>
        <dbReference type="ARBA" id="ARBA00066974"/>
    </source>
</evidence>
<dbReference type="Gene3D" id="3.40.47.10">
    <property type="match status" value="1"/>
</dbReference>
<evidence type="ECO:0000256" key="1">
    <source>
        <dbReference type="ARBA" id="ARBA00001937"/>
    </source>
</evidence>
<dbReference type="InterPro" id="IPR049490">
    <property type="entry name" value="C883_1060-like_KR_N"/>
</dbReference>
<dbReference type="InterPro" id="IPR014031">
    <property type="entry name" value="Ketoacyl_synth_C"/>
</dbReference>
<evidence type="ECO:0000313" key="25">
    <source>
        <dbReference type="Proteomes" id="UP000177870"/>
    </source>
</evidence>
<dbReference type="Pfam" id="PF21394">
    <property type="entry name" value="Beta-ketacyl_N"/>
    <property type="match status" value="1"/>
</dbReference>
<evidence type="ECO:0000256" key="20">
    <source>
        <dbReference type="ARBA" id="ARBA00084020"/>
    </source>
</evidence>
<dbReference type="SUPFAM" id="SSF53901">
    <property type="entry name" value="Thiolase-like"/>
    <property type="match status" value="1"/>
</dbReference>
<dbReference type="InterPro" id="IPR018201">
    <property type="entry name" value="Ketoacyl_synth_AS"/>
</dbReference>
<evidence type="ECO:0000256" key="15">
    <source>
        <dbReference type="ARBA" id="ARBA00058455"/>
    </source>
</evidence>
<dbReference type="Gene3D" id="3.30.70.250">
    <property type="entry name" value="Malonyl-CoA ACP transacylase, ACP-binding"/>
    <property type="match status" value="1"/>
</dbReference>
<dbReference type="SUPFAM" id="SSF47336">
    <property type="entry name" value="ACP-like"/>
    <property type="match status" value="1"/>
</dbReference>
<keyword evidence="4" id="KW-0597">Phosphoprotein</keyword>
<dbReference type="EC" id="2.3.1.292" evidence="16"/>
<dbReference type="InterPro" id="IPR057326">
    <property type="entry name" value="KR_dom"/>
</dbReference>
<dbReference type="PROSITE" id="PS50075">
    <property type="entry name" value="CARRIER"/>
    <property type="match status" value="1"/>
</dbReference>
<dbReference type="InterPro" id="IPR009081">
    <property type="entry name" value="PP-bd_ACP"/>
</dbReference>
<keyword evidence="9" id="KW-0443">Lipid metabolism</keyword>
<dbReference type="Pfam" id="PF00550">
    <property type="entry name" value="PP-binding"/>
    <property type="match status" value="1"/>
</dbReference>
<dbReference type="InterPro" id="IPR036736">
    <property type="entry name" value="ACP-like_sf"/>
</dbReference>
<comment type="catalytic activity">
    <reaction evidence="13">
        <text>docosanoyl-[(phenol)carboxyphthiodiolenone synthase] + 2 (S)-methylmalonyl-CoA + 3 malonyl-CoA + 5 NADPH + 10 H(+) = C34-carboxyphthiodiolenone-[(phenol)carboxyphthiodiolenone synthase] + 5 CO2 + 5 NADP(+) + 5 CoA + 2 H2O</text>
        <dbReference type="Rhea" id="RHEA:57752"/>
        <dbReference type="Rhea" id="RHEA-COMP:14987"/>
        <dbReference type="Rhea" id="RHEA-COMP:14988"/>
        <dbReference type="ChEBI" id="CHEBI:15377"/>
        <dbReference type="ChEBI" id="CHEBI:15378"/>
        <dbReference type="ChEBI" id="CHEBI:16526"/>
        <dbReference type="ChEBI" id="CHEBI:57287"/>
        <dbReference type="ChEBI" id="CHEBI:57327"/>
        <dbReference type="ChEBI" id="CHEBI:57384"/>
        <dbReference type="ChEBI" id="CHEBI:57783"/>
        <dbReference type="ChEBI" id="CHEBI:58349"/>
        <dbReference type="ChEBI" id="CHEBI:142237"/>
        <dbReference type="ChEBI" id="CHEBI:142238"/>
        <dbReference type="EC" id="2.3.1.292"/>
    </reaction>
</comment>
<accession>A0A1D8TRP6</accession>
<dbReference type="SUPFAM" id="SSF52151">
    <property type="entry name" value="FabD/lysophospholipase-like"/>
    <property type="match status" value="1"/>
</dbReference>
<proteinExistence type="predicted"/>
<keyword evidence="10" id="KW-0511">Multifunctional enzyme</keyword>
<dbReference type="SMART" id="SM00823">
    <property type="entry name" value="PKS_PP"/>
    <property type="match status" value="1"/>
</dbReference>
<dbReference type="InterPro" id="IPR016036">
    <property type="entry name" value="Malonyl_transacylase_ACP-bd"/>
</dbReference>
<dbReference type="InterPro" id="IPR016039">
    <property type="entry name" value="Thiolase-like"/>
</dbReference>
<evidence type="ECO:0000256" key="19">
    <source>
        <dbReference type="ARBA" id="ARBA00078169"/>
    </source>
</evidence>
<dbReference type="SMART" id="SM00822">
    <property type="entry name" value="PKS_KR"/>
    <property type="match status" value="1"/>
</dbReference>
<dbReference type="InterPro" id="IPR029058">
    <property type="entry name" value="AB_hydrolase_fold"/>
</dbReference>
<dbReference type="Proteomes" id="UP000177870">
    <property type="component" value="Chromosome"/>
</dbReference>
<dbReference type="InterPro" id="IPR006162">
    <property type="entry name" value="Ppantetheine_attach_site"/>
</dbReference>
<dbReference type="Gene3D" id="3.40.50.720">
    <property type="entry name" value="NAD(P)-binding Rossmann-like Domain"/>
    <property type="match status" value="1"/>
</dbReference>
<dbReference type="GO" id="GO:0031177">
    <property type="term" value="F:phosphopantetheine binding"/>
    <property type="evidence" value="ECO:0007669"/>
    <property type="project" value="InterPro"/>
</dbReference>
<dbReference type="GO" id="GO:0006633">
    <property type="term" value="P:fatty acid biosynthetic process"/>
    <property type="evidence" value="ECO:0007669"/>
    <property type="project" value="InterPro"/>
</dbReference>
<evidence type="ECO:0000256" key="11">
    <source>
        <dbReference type="ARBA" id="ARBA00050973"/>
    </source>
</evidence>
<keyword evidence="5" id="KW-0808">Transferase</keyword>
<dbReference type="InterPro" id="IPR016035">
    <property type="entry name" value="Acyl_Trfase/lysoPLipase"/>
</dbReference>
<protein>
    <recommendedName>
        <fullName evidence="17">Phenolphthiocerol/phthiocerol polyketide synthase subunit E</fullName>
        <ecNumber evidence="16">2.3.1.292</ecNumber>
    </recommendedName>
    <alternativeName>
        <fullName evidence="19">(Phenol)carboxyphthiodiolenone synthase subunit E</fullName>
    </alternativeName>
    <alternativeName>
        <fullName evidence="20">Beta-ketoacyl-acyl-carrier-protein synthase I</fullName>
    </alternativeName>
    <alternativeName>
        <fullName evidence="18">Phthiocerol synthesis polyketide synthase type I PpsE</fullName>
    </alternativeName>
</protein>
<dbReference type="PROSITE" id="PS00012">
    <property type="entry name" value="PHOSPHOPANTETHEINE"/>
    <property type="match status" value="1"/>
</dbReference>
<evidence type="ECO:0000256" key="13">
    <source>
        <dbReference type="ARBA" id="ARBA00052119"/>
    </source>
</evidence>
<dbReference type="Pfam" id="PF00109">
    <property type="entry name" value="ketoacyl-synt"/>
    <property type="match status" value="1"/>
</dbReference>
<evidence type="ECO:0000256" key="10">
    <source>
        <dbReference type="ARBA" id="ARBA00023268"/>
    </source>
</evidence>
<dbReference type="SMART" id="SM00827">
    <property type="entry name" value="PKS_AT"/>
    <property type="match status" value="1"/>
</dbReference>
<keyword evidence="7" id="KW-0521">NADP</keyword>
<reference evidence="25" key="1">
    <citation type="submission" date="2016-10" db="EMBL/GenBank/DDBJ databases">
        <title>Comparative genomics uncovers the prolific and rare metabolic potential of the cyanobacterial genus Moorea.</title>
        <authorList>
            <person name="Leao T."/>
            <person name="Castelao G."/>
            <person name="Korobeynikov A."/>
            <person name="Monroe E.A."/>
            <person name="Podell S."/>
            <person name="Glukhov E."/>
            <person name="Allen E."/>
            <person name="Gerwick W.H."/>
            <person name="Gerwick L."/>
        </authorList>
    </citation>
    <scope>NUCLEOTIDE SEQUENCE [LARGE SCALE GENOMIC DNA]</scope>
    <source>
        <strain evidence="25">PAL-8-15-08-1</strain>
    </source>
</reference>
<evidence type="ECO:0000256" key="17">
    <source>
        <dbReference type="ARBA" id="ARBA00073623"/>
    </source>
</evidence>
<dbReference type="InterPro" id="IPR013968">
    <property type="entry name" value="PKS_KR"/>
</dbReference>
<evidence type="ECO:0000259" key="22">
    <source>
        <dbReference type="PROSITE" id="PS50075"/>
    </source>
</evidence>
<dbReference type="PANTHER" id="PTHR43775:SF51">
    <property type="entry name" value="INACTIVE PHENOLPHTHIOCEROL SYNTHESIS POLYKETIDE SYNTHASE TYPE I PKS1-RELATED"/>
    <property type="match status" value="1"/>
</dbReference>
<feature type="domain" description="Ketosynthase family 3 (KS3)" evidence="23">
    <location>
        <begin position="18"/>
        <end position="445"/>
    </location>
</feature>
<dbReference type="Pfam" id="PF02801">
    <property type="entry name" value="Ketoacyl-synt_C"/>
    <property type="match status" value="1"/>
</dbReference>
<dbReference type="RefSeq" id="WP_070392794.1">
    <property type="nucleotide sequence ID" value="NZ_CP017599.1"/>
</dbReference>
<dbReference type="InterPro" id="IPR020841">
    <property type="entry name" value="PKS_Beta-ketoAc_synthase_dom"/>
</dbReference>
<feature type="domain" description="Carrier" evidence="22">
    <location>
        <begin position="1505"/>
        <end position="1580"/>
    </location>
</feature>
<name>A0A1D8TRP6_9CYAN</name>
<dbReference type="InterPro" id="IPR001227">
    <property type="entry name" value="Ac_transferase_dom_sf"/>
</dbReference>
<dbReference type="InterPro" id="IPR020806">
    <property type="entry name" value="PKS_PP-bd"/>
</dbReference>
<dbReference type="Pfam" id="PF08659">
    <property type="entry name" value="KR"/>
    <property type="match status" value="1"/>
</dbReference>
<evidence type="ECO:0000259" key="23">
    <source>
        <dbReference type="PROSITE" id="PS52004"/>
    </source>
</evidence>
<dbReference type="PROSITE" id="PS52004">
    <property type="entry name" value="KS3_2"/>
    <property type="match status" value="1"/>
</dbReference>
<evidence type="ECO:0000256" key="8">
    <source>
        <dbReference type="ARBA" id="ARBA00023002"/>
    </source>
</evidence>
<dbReference type="FunFam" id="1.10.1200.10:FF:000005">
    <property type="entry name" value="Nonribosomal peptide synthetase 1"/>
    <property type="match status" value="1"/>
</dbReference>
<dbReference type="SUPFAM" id="SSF55048">
    <property type="entry name" value="Probable ACP-binding domain of malonyl-CoA ACP transacylase"/>
    <property type="match status" value="1"/>
</dbReference>
<dbReference type="Gene3D" id="3.30.70.3290">
    <property type="match status" value="1"/>
</dbReference>
<dbReference type="OrthoDB" id="499075at2"/>
<dbReference type="GO" id="GO:0016491">
    <property type="term" value="F:oxidoreductase activity"/>
    <property type="evidence" value="ECO:0007669"/>
    <property type="project" value="UniProtKB-KW"/>
</dbReference>
<keyword evidence="8" id="KW-0560">Oxidoreductase</keyword>
<comment type="function">
    <text evidence="15">Part of the PpsABCDE complex involved in the biosynthesis of the lipid core common to phthiocerols and phenolphthiocerols by successive additions of malonyl-CoA or methylmalonyl-CoA extender units. PpsA can accept as substrate the activated forms of either icosanoyl (C20), docosanoyl (C22) or lignoceroyl (C24) groups from FadD26, or a (4-hydroxyphenyl)-C17 or (4-hydroxyphenyl)-C19 fatty acyl from FadD29. PpsA initiates the biosynthesis and extends its substrate using a malonyl-CoA extender unit. The PpsB and PpsC proteins add the second and third malonyl-CoA extender units. PpsD adds an (R)-methylmalonyl unit and PpsE adds a second (R)-methylmalonyl unit. The incorporation of the methylmalonyl units results in formation of two branched methyl groups in the elongated product.</text>
</comment>
<dbReference type="InterPro" id="IPR014043">
    <property type="entry name" value="Acyl_transferase_dom"/>
</dbReference>
<evidence type="ECO:0000256" key="5">
    <source>
        <dbReference type="ARBA" id="ARBA00022679"/>
    </source>
</evidence>
<comment type="catalytic activity">
    <reaction evidence="14">
        <text>icosanoyl-[(phenol)carboxyphthiodiolenone synthase] + 2 (S)-methylmalonyl-CoA + 3 malonyl-CoA + 5 NADPH + 10 H(+) = C32-carboxyphthiodiolenone-[(phenol)carboxyphthiodiolenone synthase] + 5 CO2 + 5 NADP(+) + 5 CoA + 2 H2O</text>
        <dbReference type="Rhea" id="RHEA:57748"/>
        <dbReference type="Rhea" id="RHEA-COMP:14985"/>
        <dbReference type="Rhea" id="RHEA-COMP:14986"/>
        <dbReference type="ChEBI" id="CHEBI:15377"/>
        <dbReference type="ChEBI" id="CHEBI:15378"/>
        <dbReference type="ChEBI" id="CHEBI:16526"/>
        <dbReference type="ChEBI" id="CHEBI:57287"/>
        <dbReference type="ChEBI" id="CHEBI:57327"/>
        <dbReference type="ChEBI" id="CHEBI:57384"/>
        <dbReference type="ChEBI" id="CHEBI:57783"/>
        <dbReference type="ChEBI" id="CHEBI:58349"/>
        <dbReference type="ChEBI" id="CHEBI:87848"/>
        <dbReference type="ChEBI" id="CHEBI:142236"/>
        <dbReference type="EC" id="2.3.1.292"/>
    </reaction>
</comment>
<dbReference type="PROSITE" id="PS00606">
    <property type="entry name" value="KS3_1"/>
    <property type="match status" value="1"/>
</dbReference>
<evidence type="ECO:0000256" key="4">
    <source>
        <dbReference type="ARBA" id="ARBA00022553"/>
    </source>
</evidence>
<gene>
    <name evidence="24" type="ORF">BJP34_13490</name>
</gene>
<evidence type="ECO:0000256" key="9">
    <source>
        <dbReference type="ARBA" id="ARBA00023098"/>
    </source>
</evidence>
<dbReference type="PANTHER" id="PTHR43775">
    <property type="entry name" value="FATTY ACID SYNTHASE"/>
    <property type="match status" value="1"/>
</dbReference>
<dbReference type="GO" id="GO:0004315">
    <property type="term" value="F:3-oxoacyl-[acyl-carrier-protein] synthase activity"/>
    <property type="evidence" value="ECO:0007669"/>
    <property type="project" value="InterPro"/>
</dbReference>
<dbReference type="SMART" id="SM00825">
    <property type="entry name" value="PKS_KS"/>
    <property type="match status" value="1"/>
</dbReference>
<comment type="catalytic activity">
    <reaction evidence="11">
        <text>17-(4-hydroxyphenyl)heptadecanoyl-[(phenol)carboxyphthiodiolenone synthase] + 2 (S)-methylmalonyl-CoA + 3 malonyl-CoA + 5 NADPH + 10 H(+) = C35-(phenol)carboxyphthiodiolenone-[(phenol)carboxyphthiodiolenone synthase] + 5 CO2 + 5 NADP(+) + 5 CoA + 2 H2O</text>
        <dbReference type="Rhea" id="RHEA:57756"/>
        <dbReference type="Rhea" id="RHEA-COMP:14272"/>
        <dbReference type="Rhea" id="RHEA-COMP:14989"/>
        <dbReference type="ChEBI" id="CHEBI:15377"/>
        <dbReference type="ChEBI" id="CHEBI:15378"/>
        <dbReference type="ChEBI" id="CHEBI:16526"/>
        <dbReference type="ChEBI" id="CHEBI:57287"/>
        <dbReference type="ChEBI" id="CHEBI:57327"/>
        <dbReference type="ChEBI" id="CHEBI:57384"/>
        <dbReference type="ChEBI" id="CHEBI:57783"/>
        <dbReference type="ChEBI" id="CHEBI:58349"/>
        <dbReference type="ChEBI" id="CHEBI:133300"/>
        <dbReference type="ChEBI" id="CHEBI:142259"/>
        <dbReference type="EC" id="2.3.1.292"/>
    </reaction>
</comment>
<dbReference type="EMBL" id="CP017599">
    <property type="protein sequence ID" value="AOX00332.1"/>
    <property type="molecule type" value="Genomic_DNA"/>
</dbReference>
<comment type="cofactor">
    <cofactor evidence="1">
        <name>NADP(+)</name>
        <dbReference type="ChEBI" id="CHEBI:58349"/>
    </cofactor>
</comment>
<dbReference type="InterPro" id="IPR036291">
    <property type="entry name" value="NAD(P)-bd_dom_sf"/>
</dbReference>
<evidence type="ECO:0000256" key="18">
    <source>
        <dbReference type="ARBA" id="ARBA00075053"/>
    </source>
</evidence>
<evidence type="ECO:0000256" key="3">
    <source>
        <dbReference type="ARBA" id="ARBA00022450"/>
    </source>
</evidence>
<feature type="region of interest" description="Disordered" evidence="21">
    <location>
        <begin position="1576"/>
        <end position="1599"/>
    </location>
</feature>
<dbReference type="Pfam" id="PF00698">
    <property type="entry name" value="Acyl_transf_1"/>
    <property type="match status" value="1"/>
</dbReference>
<keyword evidence="6" id="KW-0276">Fatty acid metabolism</keyword>
<evidence type="ECO:0000313" key="24">
    <source>
        <dbReference type="EMBL" id="AOX00332.1"/>
    </source>
</evidence>
<keyword evidence="3" id="KW-0596">Phosphopantetheine</keyword>
<sequence>MEWEQVIDSNDAGNDLRDVDIAIVAMSGRFPGANTVEDFWQNLQQGVECISRFSDAELGAAGIRATQFSQPSYVPANAILDGIEDFDAHFFGFSAREAELIDPQQRLFLECAWECLEGGGYDPSTYKRRIGIYGGAGTNNYLLQHLYGNPTLQGTVSPFQLKIATDKDFVTTRVAYKLGLNGPAVAVQTACSTSLVAVHFACQSLLNGECDLALAGGVSIKLPQIAGYTYQPGMVMSPDGHCRAFDAQAQGTVGGSGVGLVLLKRLEDAITDRDTIYALIKGSAINNDGALKVGFTAPSVDGQAIAIAEALAVAEVSADTINYVEAHGTGTELGDPIEIESLTRAFRQTTAETGYCAIGSVKTNVGHLDTAAGVAGLIKTVLALQHRQIPPSLNFQTPNPKIDFANSPFFVNTALRDWLSQENPRRAGVSSFGIGGTNAHVVLEEAPIRSPRPTPSARPQLLVLSAKTESALAQMATNLANHLQQQPDIPLVDVAYTLSVGRRAFPQRQMLVATTAEDAVTALRATPGLRAQAVTGNAPVIFLFPGQGSQYVNMGRDLYEGEPVFREYIDRCAAILEPTLGLDLRVLLYPEPEQKAMATQQLNQTAIAQPALFTVEYALAQLWQSWGIDPIGAIGHSIGEYVAACLAGVFELEAVLRLVATRGRLIQELPPGRMLSVPMTAAQLQPMLRGDCAMGIAAPRAIAAINEEARCVVSGPVDAIADLESQLTSQGIESRPLHTSHAFHSPMMEPILKVYGRAVAEETLNPPQMPFISSVTGTWITAEQATDPYYWSKHLRSTVQFAQGLEQLLAKPTQILLEVGPGRTLSTFAKRHSQRRSEQVVLNSMRHPQENLSDMAFALQTLGQLWLSGSSVDWSKVYSQQTCYRIPLPTYPFERQRYWIEQTESYNGLNSATGGISTAKFSSNTSEPVRLVPSNNRSTRSADPADWFYQPSWKRVSLPYPLASTNSGTSWLVFLDPYGVGVSLVEALQAEGEMVCVVEMGDNFEKPSVNPSGTETNPPSYRVNPGRAEDYHTLIQDLKATGYWPRRIVHLWTVTATPRLSESQTLKDRLRTLETIQDVGFYSLVFLAQALGKHDTTSQPCQLTVISNGMQEVMGGELNAPEKAIVLGPVQIIPTEYPHITCRSIDLDFDVDHPVTMPSATKVLAELRTPITESAIAYRGGYRWVRTFEQVPLPAVTPDQLRLKPQGVYLITGGLGGIGLEIATYLAKTVEAKLVLISRSPIPPRATWPQWLAENDSDNPTSQKIRKVKQLEDLGAEVLICCADVTDYQGMERAIAQAHTQFGGIHGVIHGAGVAGGGLIQLKTRAIATEHMACKLQGTLILDALLQDCELDFLVLFSTLNAVQPAVGQVDYCAANAFLDAFAWAQNTTGSSFTISINWDGWQEVGLAAAAARNPRLANNYRNFDDFLWPAEGVEAFARILHQPFPQVLVSTTDLQVKLQETRSEFDNHLPEPSATLTKASLTTAASTPTTTIHSRPNLSVPYIAPRNTDEQTVVEIWQNILGIEPIGINDSFLELGGDSLIATQIVTRLREVMASHLSVASLFETPTIAMLVASVKESRQPKSPTPDSQSNEREEIEL</sequence>
<dbReference type="Gene3D" id="3.40.50.1820">
    <property type="entry name" value="alpha/beta hydrolase"/>
    <property type="match status" value="1"/>
</dbReference>
<dbReference type="CDD" id="cd08953">
    <property type="entry name" value="KR_2_SDR_x"/>
    <property type="match status" value="1"/>
</dbReference>
<evidence type="ECO:0000256" key="6">
    <source>
        <dbReference type="ARBA" id="ARBA00022832"/>
    </source>
</evidence>
<dbReference type="KEGG" id="mpro:BJP34_13490"/>
<evidence type="ECO:0000256" key="2">
    <source>
        <dbReference type="ARBA" id="ARBA00001957"/>
    </source>
</evidence>
<evidence type="ECO:0000256" key="21">
    <source>
        <dbReference type="SAM" id="MobiDB-lite"/>
    </source>
</evidence>
<dbReference type="Pfam" id="PF22621">
    <property type="entry name" value="CurL-like_PKS_C"/>
    <property type="match status" value="1"/>
</dbReference>
<dbReference type="InterPro" id="IPR050091">
    <property type="entry name" value="PKS_NRPS_Biosynth_Enz"/>
</dbReference>
<dbReference type="CDD" id="cd00833">
    <property type="entry name" value="PKS"/>
    <property type="match status" value="1"/>
</dbReference>
<dbReference type="FunFam" id="3.40.47.10:FF:000042">
    <property type="entry name" value="Polyketide synthase Pks13"/>
    <property type="match status" value="1"/>
</dbReference>
<dbReference type="GO" id="GO:0034081">
    <property type="term" value="C:polyketide synthase complex"/>
    <property type="evidence" value="ECO:0007669"/>
    <property type="project" value="UniProtKB-ARBA"/>
</dbReference>
<comment type="cofactor">
    <cofactor evidence="2">
        <name>pantetheine 4'-phosphate</name>
        <dbReference type="ChEBI" id="CHEBI:47942"/>
    </cofactor>
</comment>
<dbReference type="InterPro" id="IPR014030">
    <property type="entry name" value="Ketoacyl_synth_N"/>
</dbReference>
<dbReference type="STRING" id="1458985.BJP34_13490"/>
<evidence type="ECO:0000256" key="7">
    <source>
        <dbReference type="ARBA" id="ARBA00022857"/>
    </source>
</evidence>
<comment type="catalytic activity">
    <reaction evidence="12">
        <text>19-(4-hydroxyphenyl)nonadecanoyl-[(phenol)carboxyphthiodiolenone synthase] + 2 (S)-methylmalonyl-CoA + 3 malonyl-CoA + 5 NADPH + 10 H(+) = C37-(phenol)carboxyphthiodiolenone-[(phenol)carboxyphthiodiolenone synthase] + 5 CO2 + 5 NADP(+) + 5 CoA + 2 H2O</text>
        <dbReference type="Rhea" id="RHEA:57760"/>
        <dbReference type="Rhea" id="RHEA-COMP:14273"/>
        <dbReference type="Rhea" id="RHEA-COMP:14990"/>
        <dbReference type="ChEBI" id="CHEBI:15377"/>
        <dbReference type="ChEBI" id="CHEBI:15378"/>
        <dbReference type="ChEBI" id="CHEBI:16526"/>
        <dbReference type="ChEBI" id="CHEBI:57287"/>
        <dbReference type="ChEBI" id="CHEBI:57327"/>
        <dbReference type="ChEBI" id="CHEBI:57384"/>
        <dbReference type="ChEBI" id="CHEBI:57783"/>
        <dbReference type="ChEBI" id="CHEBI:58349"/>
        <dbReference type="ChEBI" id="CHEBI:133301"/>
        <dbReference type="ChEBI" id="CHEBI:142260"/>
        <dbReference type="EC" id="2.3.1.292"/>
    </reaction>
</comment>
<dbReference type="SUPFAM" id="SSF51735">
    <property type="entry name" value="NAD(P)-binding Rossmann-fold domains"/>
    <property type="match status" value="2"/>
</dbReference>
<dbReference type="Gene3D" id="3.40.366.10">
    <property type="entry name" value="Malonyl-Coenzyme A Acyl Carrier Protein, domain 2"/>
    <property type="match status" value="1"/>
</dbReference>
<evidence type="ECO:0000256" key="14">
    <source>
        <dbReference type="ARBA" id="ARBA00052745"/>
    </source>
</evidence>
<organism evidence="24 25">
    <name type="scientific">Moorena producens PAL-8-15-08-1</name>
    <dbReference type="NCBI Taxonomy" id="1458985"/>
    <lineage>
        <taxon>Bacteria</taxon>
        <taxon>Bacillati</taxon>
        <taxon>Cyanobacteriota</taxon>
        <taxon>Cyanophyceae</taxon>
        <taxon>Coleofasciculales</taxon>
        <taxon>Coleofasciculaceae</taxon>
        <taxon>Moorena</taxon>
    </lineage>
</organism>